<accession>A0A2N7LCC5</accession>
<evidence type="ECO:0000313" key="1">
    <source>
        <dbReference type="EMBL" id="PMN92979.1"/>
    </source>
</evidence>
<proteinExistence type="predicted"/>
<gene>
    <name evidence="1" type="ORF">BCT23_03235</name>
</gene>
<sequence length="61" mass="6700">MWICIEWNAWSALHRQRDALTITSVKLAESGIFKLFGYIIAAQFGGLPKKGSTTQGASSEL</sequence>
<name>A0A2N7LCC5_9GAMM</name>
<evidence type="ECO:0000313" key="2">
    <source>
        <dbReference type="Proteomes" id="UP000235387"/>
    </source>
</evidence>
<organism evidence="1 2">
    <name type="scientific">Enterovibrio norvegicus</name>
    <dbReference type="NCBI Taxonomy" id="188144"/>
    <lineage>
        <taxon>Bacteria</taxon>
        <taxon>Pseudomonadati</taxon>
        <taxon>Pseudomonadota</taxon>
        <taxon>Gammaproteobacteria</taxon>
        <taxon>Vibrionales</taxon>
        <taxon>Vibrionaceae</taxon>
        <taxon>Enterovibrio</taxon>
    </lineage>
</organism>
<reference evidence="2" key="1">
    <citation type="submission" date="2016-07" db="EMBL/GenBank/DDBJ databases">
        <title>Nontailed viruses are major unrecognized killers of bacteria in the ocean.</title>
        <authorList>
            <person name="Kauffman K."/>
            <person name="Hussain F."/>
            <person name="Yang J."/>
            <person name="Arevalo P."/>
            <person name="Brown J."/>
            <person name="Cutler M."/>
            <person name="Kelly L."/>
            <person name="Polz M.F."/>
        </authorList>
    </citation>
    <scope>NUCLEOTIDE SEQUENCE [LARGE SCALE GENOMIC DNA]</scope>
    <source>
        <strain evidence="2">10N.261.45.A10</strain>
    </source>
</reference>
<comment type="caution">
    <text evidence="1">The sequence shown here is derived from an EMBL/GenBank/DDBJ whole genome shotgun (WGS) entry which is preliminary data.</text>
</comment>
<dbReference type="EMBL" id="MDAL01000016">
    <property type="protein sequence ID" value="PMN92979.1"/>
    <property type="molecule type" value="Genomic_DNA"/>
</dbReference>
<dbReference type="Proteomes" id="UP000235387">
    <property type="component" value="Unassembled WGS sequence"/>
</dbReference>
<protein>
    <submittedName>
        <fullName evidence="1">Uncharacterized protein</fullName>
    </submittedName>
</protein>
<dbReference type="AlphaFoldDB" id="A0A2N7LCC5"/>